<dbReference type="OrthoDB" id="206201at2759"/>
<dbReference type="InterPro" id="IPR034193">
    <property type="entry name" value="PCSK9_ProteinaseK-like"/>
</dbReference>
<dbReference type="FunFam" id="3.40.50.200:FF:000014">
    <property type="entry name" value="Proteinase K"/>
    <property type="match status" value="1"/>
</dbReference>
<dbReference type="PROSITE" id="PS51892">
    <property type="entry name" value="SUBTILASE"/>
    <property type="match status" value="1"/>
</dbReference>
<protein>
    <recommendedName>
        <fullName evidence="13">Peptidase S8/S53 domain-containing protein</fullName>
    </recommendedName>
</protein>
<feature type="domain" description="Peptidase S8/S53" evidence="9">
    <location>
        <begin position="147"/>
        <end position="360"/>
    </location>
</feature>
<dbReference type="GO" id="GO:0006508">
    <property type="term" value="P:proteolysis"/>
    <property type="evidence" value="ECO:0007669"/>
    <property type="project" value="UniProtKB-KW"/>
</dbReference>
<dbReference type="GO" id="GO:0004252">
    <property type="term" value="F:serine-type endopeptidase activity"/>
    <property type="evidence" value="ECO:0007669"/>
    <property type="project" value="UniProtKB-UniRule"/>
</dbReference>
<dbReference type="GO" id="GO:0005576">
    <property type="term" value="C:extracellular region"/>
    <property type="evidence" value="ECO:0007669"/>
    <property type="project" value="UniProtKB-ARBA"/>
</dbReference>
<dbReference type="InterPro" id="IPR050131">
    <property type="entry name" value="Peptidase_S8_subtilisin-like"/>
</dbReference>
<feature type="active site" description="Charge relay system" evidence="6">
    <location>
        <position position="180"/>
    </location>
</feature>
<dbReference type="InterPro" id="IPR000209">
    <property type="entry name" value="Peptidase_S8/S53_dom"/>
</dbReference>
<evidence type="ECO:0000256" key="8">
    <source>
        <dbReference type="SAM" id="SignalP"/>
    </source>
</evidence>
<evidence type="ECO:0000256" key="6">
    <source>
        <dbReference type="PROSITE-ProRule" id="PRU01240"/>
    </source>
</evidence>
<keyword evidence="2 6" id="KW-0645">Protease</keyword>
<evidence type="ECO:0000256" key="2">
    <source>
        <dbReference type="ARBA" id="ARBA00022670"/>
    </source>
</evidence>
<dbReference type="CDD" id="cd04077">
    <property type="entry name" value="Peptidases_S8_PCSK9_ProteinaseK_like"/>
    <property type="match status" value="1"/>
</dbReference>
<evidence type="ECO:0000256" key="1">
    <source>
        <dbReference type="ARBA" id="ARBA00011073"/>
    </source>
</evidence>
<keyword evidence="4 6" id="KW-0378">Hydrolase</keyword>
<keyword evidence="5 6" id="KW-0720">Serine protease</keyword>
<dbReference type="PRINTS" id="PR00723">
    <property type="entry name" value="SUBTILISIN"/>
</dbReference>
<evidence type="ECO:0000313" key="11">
    <source>
        <dbReference type="EMBL" id="CEJ90414.1"/>
    </source>
</evidence>
<name>A0A0A1T6G4_9HYPO</name>
<reference evidence="11 12" key="1">
    <citation type="journal article" date="2015" name="Genome Announc.">
        <title>Draft Genome Sequence and Gene Annotation of the Entomopathogenic Fungus Verticillium hemipterigenum.</title>
        <authorList>
            <person name="Horn F."/>
            <person name="Habel A."/>
            <person name="Scharf D.H."/>
            <person name="Dworschak J."/>
            <person name="Brakhage A.A."/>
            <person name="Guthke R."/>
            <person name="Hertweck C."/>
            <person name="Linde J."/>
        </authorList>
    </citation>
    <scope>NUCLEOTIDE SEQUENCE [LARGE SCALE GENOMIC DNA]</scope>
</reference>
<dbReference type="Pfam" id="PF00082">
    <property type="entry name" value="Peptidase_S8"/>
    <property type="match status" value="1"/>
</dbReference>
<evidence type="ECO:0000313" key="12">
    <source>
        <dbReference type="Proteomes" id="UP000039046"/>
    </source>
</evidence>
<evidence type="ECO:0000256" key="3">
    <source>
        <dbReference type="ARBA" id="ARBA00022729"/>
    </source>
</evidence>
<dbReference type="InterPro" id="IPR023828">
    <property type="entry name" value="Peptidase_S8_Ser-AS"/>
</dbReference>
<organism evidence="11 12">
    <name type="scientific">[Torrubiella] hemipterigena</name>
    <dbReference type="NCBI Taxonomy" id="1531966"/>
    <lineage>
        <taxon>Eukaryota</taxon>
        <taxon>Fungi</taxon>
        <taxon>Dikarya</taxon>
        <taxon>Ascomycota</taxon>
        <taxon>Pezizomycotina</taxon>
        <taxon>Sordariomycetes</taxon>
        <taxon>Hypocreomycetidae</taxon>
        <taxon>Hypocreales</taxon>
        <taxon>Clavicipitaceae</taxon>
        <taxon>Clavicipitaceae incertae sedis</taxon>
        <taxon>'Torrubiella' clade</taxon>
    </lineage>
</organism>
<dbReference type="InterPro" id="IPR015500">
    <property type="entry name" value="Peptidase_S8_subtilisin-rel"/>
</dbReference>
<dbReference type="EMBL" id="CDHN01000003">
    <property type="protein sequence ID" value="CEJ90414.1"/>
    <property type="molecule type" value="Genomic_DNA"/>
</dbReference>
<dbReference type="Proteomes" id="UP000039046">
    <property type="component" value="Unassembled WGS sequence"/>
</dbReference>
<accession>A0A0A1T6G4</accession>
<dbReference type="InterPro" id="IPR023827">
    <property type="entry name" value="Peptidase_S8_Asp-AS"/>
</dbReference>
<dbReference type="PANTHER" id="PTHR43806">
    <property type="entry name" value="PEPTIDASE S8"/>
    <property type="match status" value="1"/>
</dbReference>
<dbReference type="SUPFAM" id="SSF54897">
    <property type="entry name" value="Protease propeptides/inhibitors"/>
    <property type="match status" value="1"/>
</dbReference>
<dbReference type="PROSITE" id="PS00138">
    <property type="entry name" value="SUBTILASE_SER"/>
    <property type="match status" value="1"/>
</dbReference>
<dbReference type="InterPro" id="IPR036852">
    <property type="entry name" value="Peptidase_S8/S53_dom_sf"/>
</dbReference>
<dbReference type="InterPro" id="IPR022398">
    <property type="entry name" value="Peptidase_S8_His-AS"/>
</dbReference>
<evidence type="ECO:0000259" key="9">
    <source>
        <dbReference type="Pfam" id="PF00082"/>
    </source>
</evidence>
<feature type="domain" description="Inhibitor I9" evidence="10">
    <location>
        <begin position="43"/>
        <end position="108"/>
    </location>
</feature>
<dbReference type="Gene3D" id="3.40.50.200">
    <property type="entry name" value="Peptidase S8/S53 domain"/>
    <property type="match status" value="1"/>
</dbReference>
<feature type="active site" description="Charge relay system" evidence="6">
    <location>
        <position position="345"/>
    </location>
</feature>
<dbReference type="PROSITE" id="PS00137">
    <property type="entry name" value="SUBTILASE_HIS"/>
    <property type="match status" value="1"/>
</dbReference>
<dbReference type="Pfam" id="PF05922">
    <property type="entry name" value="Inhibitor_I9"/>
    <property type="match status" value="1"/>
</dbReference>
<proteinExistence type="inferred from homology"/>
<evidence type="ECO:0000256" key="4">
    <source>
        <dbReference type="ARBA" id="ARBA00022801"/>
    </source>
</evidence>
<dbReference type="InterPro" id="IPR037045">
    <property type="entry name" value="S8pro/Inhibitor_I9_sf"/>
</dbReference>
<gene>
    <name evidence="11" type="ORF">VHEMI06202</name>
</gene>
<dbReference type="AlphaFoldDB" id="A0A0A1T6G4"/>
<dbReference type="Gene3D" id="3.30.70.80">
    <property type="entry name" value="Peptidase S8 propeptide/proteinase inhibitor I9"/>
    <property type="match status" value="1"/>
</dbReference>
<feature type="chain" id="PRO_5012994779" description="Peptidase S8/S53 domain-containing protein" evidence="8">
    <location>
        <begin position="16"/>
        <end position="399"/>
    </location>
</feature>
<evidence type="ECO:0000259" key="10">
    <source>
        <dbReference type="Pfam" id="PF05922"/>
    </source>
</evidence>
<keyword evidence="3 8" id="KW-0732">Signal</keyword>
<keyword evidence="12" id="KW-1185">Reference proteome</keyword>
<dbReference type="PANTHER" id="PTHR43806:SF58">
    <property type="entry name" value="ALKALINE PROTEASE 1-RELATED"/>
    <property type="match status" value="1"/>
</dbReference>
<feature type="signal peptide" evidence="8">
    <location>
        <begin position="1"/>
        <end position="15"/>
    </location>
</feature>
<dbReference type="PROSITE" id="PS00136">
    <property type="entry name" value="SUBTILASE_ASP"/>
    <property type="match status" value="1"/>
</dbReference>
<dbReference type="HOGENOM" id="CLU_011263_1_4_1"/>
<evidence type="ECO:0008006" key="13">
    <source>
        <dbReference type="Google" id="ProtNLM"/>
    </source>
</evidence>
<dbReference type="SUPFAM" id="SSF52743">
    <property type="entry name" value="Subtilisin-like"/>
    <property type="match status" value="1"/>
</dbReference>
<evidence type="ECO:0000256" key="7">
    <source>
        <dbReference type="RuleBase" id="RU003355"/>
    </source>
</evidence>
<feature type="active site" description="Charge relay system" evidence="6">
    <location>
        <position position="150"/>
    </location>
</feature>
<evidence type="ECO:0000256" key="5">
    <source>
        <dbReference type="ARBA" id="ARBA00022825"/>
    </source>
</evidence>
<dbReference type="InterPro" id="IPR010259">
    <property type="entry name" value="S8pro/Inhibitor_I9"/>
</dbReference>
<sequence>MKLSTLLAVLPLAAASPIEQRSEPAPLLVPRGATAESLIPDNYIVKFKEGSALSILEDAMKLLPAGHGVEKIQSIFKGFSGKLNAATLKLIRNHPDVEYVEQNQMFRTDGYVTQNNAAWGLARISHNNPGYNNYIYDDSAGTGTCAYVVDSGIDVKHVEFGGRATMVASYIGNYADTCGHGTHVAGTIGGTTYGVAKKTSLYGIKVLAYNANTGRCEGPNDGIIRGLEYVATDAARRNCPKGVVVNMSLGGDYSKASNDAVAALVRKGFFVAVAAGNGDIYQNPIDTRYVSPASEPLACTVAASDSSDRIASFSNYGSAVDIIGPGVGVVSARTGGGTVSMSGTSMATPHVAGLGAYMLSFGVGTSGLCEYLQRGALSNRISGVRSGTKNLLAQNGAYA</sequence>
<comment type="similarity">
    <text evidence="1 6 7">Belongs to the peptidase S8 family.</text>
</comment>
<dbReference type="STRING" id="1531966.A0A0A1T6G4"/>